<organism evidence="1 2">
    <name type="scientific">Mycena metata</name>
    <dbReference type="NCBI Taxonomy" id="1033252"/>
    <lineage>
        <taxon>Eukaryota</taxon>
        <taxon>Fungi</taxon>
        <taxon>Dikarya</taxon>
        <taxon>Basidiomycota</taxon>
        <taxon>Agaricomycotina</taxon>
        <taxon>Agaricomycetes</taxon>
        <taxon>Agaricomycetidae</taxon>
        <taxon>Agaricales</taxon>
        <taxon>Marasmiineae</taxon>
        <taxon>Mycenaceae</taxon>
        <taxon>Mycena</taxon>
    </lineage>
</organism>
<dbReference type="InterPro" id="IPR032675">
    <property type="entry name" value="LRR_dom_sf"/>
</dbReference>
<proteinExistence type="predicted"/>
<evidence type="ECO:0000313" key="1">
    <source>
        <dbReference type="EMBL" id="KAJ7743632.1"/>
    </source>
</evidence>
<name>A0AAD7N2L5_9AGAR</name>
<dbReference type="AlphaFoldDB" id="A0AAD7N2L5"/>
<accession>A0AAD7N2L5</accession>
<keyword evidence="2" id="KW-1185">Reference proteome</keyword>
<dbReference type="Gene3D" id="3.80.10.10">
    <property type="entry name" value="Ribonuclease Inhibitor"/>
    <property type="match status" value="1"/>
</dbReference>
<evidence type="ECO:0000313" key="2">
    <source>
        <dbReference type="Proteomes" id="UP001215598"/>
    </source>
</evidence>
<dbReference type="Proteomes" id="UP001215598">
    <property type="component" value="Unassembled WGS sequence"/>
</dbReference>
<sequence length="402" mass="44961">MRPFTRLSDEVSLMILRRALLPCWVIDYVNPPSMAPFCNSAACADLYTKRTITEVCRTWHDLGVALLYEKVTLRRLDQLPALIWALEARESLCPLVRGLEITFLAPVFFFNDHESDIHKIFEMCPRLSHFGFFPANWPEEDSYHRLLPPTSCSITSLALRGPNLPGSLRQPMLIQHCRTLQHLSLGLPGPPPPINIHGNFNRLYHLSSGRKIKEVENPPLLFDNLEVLHITLMASSVLPAIWSMPRLQRVSLRGLANIRTASMLAPVGATITSLSISNLRFETQAAAAQMHIIQGILDSCSGLEHLALSASLFTPELHHATIVAVDVFCLFDSDVPQGASLRTLYTRFPMLQTVRTLHESMSVLRDIPRHSIEFMRPSQWAAGTLEADSDPPGPESAWIAAL</sequence>
<reference evidence="1" key="1">
    <citation type="submission" date="2023-03" db="EMBL/GenBank/DDBJ databases">
        <title>Massive genome expansion in bonnet fungi (Mycena s.s.) driven by repeated elements and novel gene families across ecological guilds.</title>
        <authorList>
            <consortium name="Lawrence Berkeley National Laboratory"/>
            <person name="Harder C.B."/>
            <person name="Miyauchi S."/>
            <person name="Viragh M."/>
            <person name="Kuo A."/>
            <person name="Thoen E."/>
            <person name="Andreopoulos B."/>
            <person name="Lu D."/>
            <person name="Skrede I."/>
            <person name="Drula E."/>
            <person name="Henrissat B."/>
            <person name="Morin E."/>
            <person name="Kohler A."/>
            <person name="Barry K."/>
            <person name="LaButti K."/>
            <person name="Morin E."/>
            <person name="Salamov A."/>
            <person name="Lipzen A."/>
            <person name="Mereny Z."/>
            <person name="Hegedus B."/>
            <person name="Baldrian P."/>
            <person name="Stursova M."/>
            <person name="Weitz H."/>
            <person name="Taylor A."/>
            <person name="Grigoriev I.V."/>
            <person name="Nagy L.G."/>
            <person name="Martin F."/>
            <person name="Kauserud H."/>
        </authorList>
    </citation>
    <scope>NUCLEOTIDE SEQUENCE</scope>
    <source>
        <strain evidence="1">CBHHK182m</strain>
    </source>
</reference>
<comment type="caution">
    <text evidence="1">The sequence shown here is derived from an EMBL/GenBank/DDBJ whole genome shotgun (WGS) entry which is preliminary data.</text>
</comment>
<protein>
    <submittedName>
        <fullName evidence="1">Uncharacterized protein</fullName>
    </submittedName>
</protein>
<gene>
    <name evidence="1" type="ORF">B0H16DRAFT_1889909</name>
</gene>
<dbReference type="EMBL" id="JARKIB010000090">
    <property type="protein sequence ID" value="KAJ7743632.1"/>
    <property type="molecule type" value="Genomic_DNA"/>
</dbReference>
<dbReference type="SUPFAM" id="SSF52058">
    <property type="entry name" value="L domain-like"/>
    <property type="match status" value="1"/>
</dbReference>